<dbReference type="RefSeq" id="WP_022610617.1">
    <property type="nucleotide sequence ID" value="NZ_LK391965.1"/>
</dbReference>
<dbReference type="Pfam" id="PF00005">
    <property type="entry name" value="ABC_tran"/>
    <property type="match status" value="2"/>
</dbReference>
<dbReference type="GO" id="GO:0005886">
    <property type="term" value="C:plasma membrane"/>
    <property type="evidence" value="ECO:0007669"/>
    <property type="project" value="UniProtKB-SubCell"/>
</dbReference>
<dbReference type="InterPro" id="IPR003439">
    <property type="entry name" value="ABC_transporter-like_ATP-bd"/>
</dbReference>
<evidence type="ECO:0000259" key="8">
    <source>
        <dbReference type="PROSITE" id="PS50893"/>
    </source>
</evidence>
<dbReference type="GO" id="GO:0005524">
    <property type="term" value="F:ATP binding"/>
    <property type="evidence" value="ECO:0007669"/>
    <property type="project" value="UniProtKB-KW"/>
</dbReference>
<reference evidence="9 10" key="1">
    <citation type="journal article" date="2013" name="ISME J.">
        <title>Comparative genomics of pathogenic lineages of Vibrio nigripulchritudo identifies virulence-associated traits.</title>
        <authorList>
            <person name="Goudenege D."/>
            <person name="Labreuche Y."/>
            <person name="Krin E."/>
            <person name="Ansquer D."/>
            <person name="Mangenot S."/>
            <person name="Calteau A."/>
            <person name="Medigue C."/>
            <person name="Mazel D."/>
            <person name="Polz M.F."/>
            <person name="Le Roux F."/>
        </authorList>
    </citation>
    <scope>NUCLEOTIDE SEQUENCE [LARGE SCALE GENOMIC DNA]</scope>
    <source>
        <strain evidence="9 10">SOn1</strain>
    </source>
</reference>
<evidence type="ECO:0000256" key="7">
    <source>
        <dbReference type="ARBA" id="ARBA00023136"/>
    </source>
</evidence>
<evidence type="ECO:0000313" key="10">
    <source>
        <dbReference type="Proteomes" id="UP000018211"/>
    </source>
</evidence>
<dbReference type="PROSITE" id="PS00211">
    <property type="entry name" value="ABC_TRANSPORTER_1"/>
    <property type="match status" value="1"/>
</dbReference>
<keyword evidence="7" id="KW-0472">Membrane</keyword>
<organism evidence="9 10">
    <name type="scientific">Vibrio nigripulchritudo SOn1</name>
    <dbReference type="NCBI Taxonomy" id="1238450"/>
    <lineage>
        <taxon>Bacteria</taxon>
        <taxon>Pseudomonadati</taxon>
        <taxon>Pseudomonadota</taxon>
        <taxon>Gammaproteobacteria</taxon>
        <taxon>Vibrionales</taxon>
        <taxon>Vibrionaceae</taxon>
        <taxon>Vibrio</taxon>
    </lineage>
</organism>
<dbReference type="PANTHER" id="PTHR43297:SF7">
    <property type="entry name" value="D,D-DIPEPTIDE TRANSPORT ATP-BINDING PROTEIN DDPD-RELATED"/>
    <property type="match status" value="1"/>
</dbReference>
<comment type="caution">
    <text evidence="9">The sequence shown here is derived from an EMBL/GenBank/DDBJ whole genome shotgun (WGS) entry which is preliminary data.</text>
</comment>
<keyword evidence="6" id="KW-0067">ATP-binding</keyword>
<dbReference type="PROSITE" id="PS00675">
    <property type="entry name" value="SIGMA54_INTERACT_1"/>
    <property type="match status" value="1"/>
</dbReference>
<protein>
    <submittedName>
        <fullName evidence="9">ABC-type oligopeptide transport system, ATPase component</fullName>
    </submittedName>
</protein>
<comment type="similarity">
    <text evidence="2">Belongs to the ABC transporter superfamily.</text>
</comment>
<dbReference type="AlphaFoldDB" id="A0AAV2VK88"/>
<comment type="subcellular location">
    <subcellularLocation>
        <location evidence="1">Cell inner membrane</location>
        <topology evidence="1">Peripheral membrane protein</topology>
    </subcellularLocation>
</comment>
<feature type="domain" description="ABC transporter" evidence="8">
    <location>
        <begin position="265"/>
        <end position="461"/>
    </location>
</feature>
<dbReference type="InterPro" id="IPR017871">
    <property type="entry name" value="ABC_transporter-like_CS"/>
</dbReference>
<keyword evidence="3" id="KW-0813">Transport</keyword>
<dbReference type="GO" id="GO:0016887">
    <property type="term" value="F:ATP hydrolysis activity"/>
    <property type="evidence" value="ECO:0007669"/>
    <property type="project" value="InterPro"/>
</dbReference>
<dbReference type="PANTHER" id="PTHR43297">
    <property type="entry name" value="OLIGOPEPTIDE TRANSPORT ATP-BINDING PROTEIN APPD"/>
    <property type="match status" value="1"/>
</dbReference>
<dbReference type="InterPro" id="IPR025662">
    <property type="entry name" value="Sigma_54_int_dom_ATP-bd_1"/>
</dbReference>
<dbReference type="PROSITE" id="PS50893">
    <property type="entry name" value="ABC_TRANSPORTER_2"/>
    <property type="match status" value="2"/>
</dbReference>
<evidence type="ECO:0000256" key="3">
    <source>
        <dbReference type="ARBA" id="ARBA00022448"/>
    </source>
</evidence>
<evidence type="ECO:0000256" key="5">
    <source>
        <dbReference type="ARBA" id="ARBA00022741"/>
    </source>
</evidence>
<name>A0AAV2VK88_9VIBR</name>
<evidence type="ECO:0000256" key="4">
    <source>
        <dbReference type="ARBA" id="ARBA00022475"/>
    </source>
</evidence>
<accession>A0AAV2VK88</accession>
<dbReference type="Proteomes" id="UP000018211">
    <property type="component" value="Unassembled WGS sequence"/>
</dbReference>
<dbReference type="InterPro" id="IPR050388">
    <property type="entry name" value="ABC_Ni/Peptide_Import"/>
</dbReference>
<dbReference type="EMBL" id="CAOF01000037">
    <property type="protein sequence ID" value="CCO44961.1"/>
    <property type="molecule type" value="Genomic_DNA"/>
</dbReference>
<evidence type="ECO:0000256" key="2">
    <source>
        <dbReference type="ARBA" id="ARBA00005417"/>
    </source>
</evidence>
<gene>
    <name evidence="9" type="ORF">VIBNISOn1_1310005</name>
</gene>
<keyword evidence="5" id="KW-0547">Nucleotide-binding</keyword>
<feature type="domain" description="ABC transporter" evidence="8">
    <location>
        <begin position="5"/>
        <end position="245"/>
    </location>
</feature>
<keyword evidence="4" id="KW-1003">Cell membrane</keyword>
<evidence type="ECO:0000256" key="6">
    <source>
        <dbReference type="ARBA" id="ARBA00022840"/>
    </source>
</evidence>
<dbReference type="SMART" id="SM00382">
    <property type="entry name" value="AAA"/>
    <property type="match status" value="2"/>
</dbReference>
<dbReference type="InterPro" id="IPR003593">
    <property type="entry name" value="AAA+_ATPase"/>
</dbReference>
<dbReference type="SUPFAM" id="SSF52540">
    <property type="entry name" value="P-loop containing nucleoside triphosphate hydrolases"/>
    <property type="match status" value="2"/>
</dbReference>
<proteinExistence type="inferred from homology"/>
<dbReference type="Gene3D" id="3.40.50.300">
    <property type="entry name" value="P-loop containing nucleotide triphosphate hydrolases"/>
    <property type="match status" value="2"/>
</dbReference>
<evidence type="ECO:0000256" key="1">
    <source>
        <dbReference type="ARBA" id="ARBA00004417"/>
    </source>
</evidence>
<evidence type="ECO:0000313" key="9">
    <source>
        <dbReference type="EMBL" id="CCO44961.1"/>
    </source>
</evidence>
<sequence length="461" mass="50109">MSCLLEVKDLSVSVENDRLVEPVSFDVNSGEALVILGETGSGKSLLANAIIGNLPDTLTSSGQVRLFDRCQSERTQEERESLWGREISVLPQEPWFALSPLMAAGEQVKEVDQLVNGISGNTLLNRLKEAFQKVNLSGDESKLPSQLSGGMAQRVAYISATQGGGKLLIADEPTKGLDASRQKQIGEQLNAHKSKGAVLVITHDVELAESLGGEVIVMRKGVVVERGKSEEVLKAPKSDYAKALISAHPKNWQQRQVSSKLETMIKASELKMVRNGKILFEDLEFAIPKNSVIGISGDSGKGKSTLADIVLGLVTPTAGSLKFQEKLAKGKALKLYQDPPSALSRAVPLQTLLDDIRKVCQFDDGQVRRYLKRLNLDESLLARKSTQVSGGELQRFAILRALLMEPSLLIADEPTSRLDPITAANTLKLLVELSEEQGFTLLLISHDKVALSKLCDQVIQI</sequence>
<dbReference type="InterPro" id="IPR027417">
    <property type="entry name" value="P-loop_NTPase"/>
</dbReference>